<keyword evidence="2" id="KW-1185">Reference proteome</keyword>
<organism evidence="1 2">
    <name type="scientific">Dubosiella muris</name>
    <dbReference type="NCBI Taxonomy" id="3038133"/>
    <lineage>
        <taxon>Bacteria</taxon>
        <taxon>Bacillati</taxon>
        <taxon>Bacillota</taxon>
        <taxon>Erysipelotrichia</taxon>
        <taxon>Erysipelotrichales</taxon>
        <taxon>Erysipelotrichaceae</taxon>
        <taxon>Dubosiella</taxon>
    </lineage>
</organism>
<reference evidence="1" key="1">
    <citation type="submission" date="2019-04" db="EMBL/GenBank/DDBJ databases">
        <title>Microbes associate with the intestines of laboratory mice.</title>
        <authorList>
            <person name="Navarre W."/>
            <person name="Wong E."/>
            <person name="Huang K."/>
            <person name="Tropini C."/>
            <person name="Ng K."/>
            <person name="Yu B."/>
        </authorList>
    </citation>
    <scope>NUCLEOTIDE SEQUENCE</scope>
    <source>
        <strain evidence="1">NM09_H32</strain>
    </source>
</reference>
<dbReference type="EMBL" id="SRYG01000030">
    <property type="protein sequence ID" value="TGY64865.1"/>
    <property type="molecule type" value="Genomic_DNA"/>
</dbReference>
<dbReference type="Proteomes" id="UP000308836">
    <property type="component" value="Unassembled WGS sequence"/>
</dbReference>
<accession>A0AC61R4B9</accession>
<evidence type="ECO:0000313" key="1">
    <source>
        <dbReference type="EMBL" id="TGY64865.1"/>
    </source>
</evidence>
<sequence length="305" mass="32928">MAVYVIGSMNIDMFFDVDHFVRPKETLMPVHSEVLPGGKGLNQACACARAGAKTRMAGKAGSDGQLLTDTLKAAGVDTSFVDIQSGGLSGRAIIQRDPDAENCILLVPGTNHDFKKADFERILRFVDKDDIVLIQNEISNLKDLAACLQEKDCFVVFNPAPVTKDIPDDLSFVSCLVANEVEIEQLLKTTGDPQTLCAQWQNRYPGSSIVLTLSSKGSLYMDGKRTLFMPAYRVEAKDTTGAGDTYTGYYCAMLDQGRSIEDALQYASAASALAVTRSGAASSIPDLEDVKHMIGENEKISPVAL</sequence>
<comment type="caution">
    <text evidence="1">The sequence shown here is derived from an EMBL/GenBank/DDBJ whole genome shotgun (WGS) entry which is preliminary data.</text>
</comment>
<proteinExistence type="predicted"/>
<name>A0AC61R4B9_9FIRM</name>
<protein>
    <submittedName>
        <fullName evidence="1">Ribokinase</fullName>
    </submittedName>
</protein>
<gene>
    <name evidence="1" type="ORF">E5336_11330</name>
</gene>
<evidence type="ECO:0000313" key="2">
    <source>
        <dbReference type="Proteomes" id="UP000308836"/>
    </source>
</evidence>